<feature type="signal peptide" evidence="1">
    <location>
        <begin position="1"/>
        <end position="22"/>
    </location>
</feature>
<comment type="caution">
    <text evidence="2">The sequence shown here is derived from an EMBL/GenBank/DDBJ whole genome shotgun (WGS) entry which is preliminary data.</text>
</comment>
<dbReference type="OrthoDB" id="9984024at2759"/>
<gene>
    <name evidence="2" type="primary">DFG5_1</name>
    <name evidence="2" type="ORF">LCER1_G005367</name>
</gene>
<keyword evidence="1" id="KW-0732">Signal</keyword>
<dbReference type="InterPro" id="IPR008928">
    <property type="entry name" value="6-hairpin_glycosidase_sf"/>
</dbReference>
<name>A0A7D8UUA3_9HELO</name>
<evidence type="ECO:0000313" key="2">
    <source>
        <dbReference type="EMBL" id="TVY55235.1"/>
    </source>
</evidence>
<dbReference type="Pfam" id="PF03663">
    <property type="entry name" value="Glyco_hydro_76"/>
    <property type="match status" value="1"/>
</dbReference>
<dbReference type="SUPFAM" id="SSF48208">
    <property type="entry name" value="Six-hairpin glycosidases"/>
    <property type="match status" value="1"/>
</dbReference>
<protein>
    <submittedName>
        <fullName evidence="2">Mannan endo-1,6-alpha-mannosidase DFG5</fullName>
    </submittedName>
</protein>
<evidence type="ECO:0000256" key="1">
    <source>
        <dbReference type="SAM" id="SignalP"/>
    </source>
</evidence>
<organism evidence="2 3">
    <name type="scientific">Lachnellula cervina</name>
    <dbReference type="NCBI Taxonomy" id="1316786"/>
    <lineage>
        <taxon>Eukaryota</taxon>
        <taxon>Fungi</taxon>
        <taxon>Dikarya</taxon>
        <taxon>Ascomycota</taxon>
        <taxon>Pezizomycotina</taxon>
        <taxon>Leotiomycetes</taxon>
        <taxon>Helotiales</taxon>
        <taxon>Lachnaceae</taxon>
        <taxon>Lachnellula</taxon>
    </lineage>
</organism>
<dbReference type="PANTHER" id="PTHR47791">
    <property type="entry name" value="MEIOTICALLY UP-REGULATED GENE 191 PROTEIN"/>
    <property type="match status" value="1"/>
</dbReference>
<dbReference type="InterPro" id="IPR053169">
    <property type="entry name" value="MUG_Protein"/>
</dbReference>
<keyword evidence="3" id="KW-1185">Reference proteome</keyword>
<dbReference type="Gene3D" id="1.50.10.20">
    <property type="match status" value="1"/>
</dbReference>
<proteinExistence type="predicted"/>
<dbReference type="InterPro" id="IPR005198">
    <property type="entry name" value="Glyco_hydro_76"/>
</dbReference>
<evidence type="ECO:0000313" key="3">
    <source>
        <dbReference type="Proteomes" id="UP000481288"/>
    </source>
</evidence>
<dbReference type="GO" id="GO:0005975">
    <property type="term" value="P:carbohydrate metabolic process"/>
    <property type="evidence" value="ECO:0007669"/>
    <property type="project" value="InterPro"/>
</dbReference>
<accession>A0A7D8UUA3</accession>
<feature type="chain" id="PRO_5028809687" evidence="1">
    <location>
        <begin position="23"/>
        <end position="396"/>
    </location>
</feature>
<reference evidence="2 3" key="1">
    <citation type="submission" date="2018-05" db="EMBL/GenBank/DDBJ databases">
        <title>Whole genome sequencing for identification of molecular markers to develop diagnostic detection tools for the regulated plant pathogen Lachnellula willkommii.</title>
        <authorList>
            <person name="Giroux E."/>
            <person name="Bilodeau G."/>
        </authorList>
    </citation>
    <scope>NUCLEOTIDE SEQUENCE [LARGE SCALE GENOMIC DNA]</scope>
    <source>
        <strain evidence="2 3">CBS 625.97</strain>
    </source>
</reference>
<dbReference type="Proteomes" id="UP000481288">
    <property type="component" value="Unassembled WGS sequence"/>
</dbReference>
<dbReference type="AlphaFoldDB" id="A0A7D8UUA3"/>
<dbReference type="PANTHER" id="PTHR47791:SF1">
    <property type="entry name" value="ENDO MANNANASE, GH76 FAMILY (EUROFUNG)"/>
    <property type="match status" value="1"/>
</dbReference>
<dbReference type="EMBL" id="QGMG01000261">
    <property type="protein sequence ID" value="TVY55235.1"/>
    <property type="molecule type" value="Genomic_DNA"/>
</dbReference>
<sequence>MLRSTVVRILAVLFTFINVSYTLPQPHPHPHHNPRSPYFQPSTPRLNRRATAIDYVAYAAAGIDQMQTYYSASTGLWSNAWWTSANALTVLADFQEYFPDKAKPTTNMVFPTTLKQAPANAGFAGFINGFYDDELWWVLAWIKVYDVTGDATYLDTAATLFENSKIAWGTTPAACKGGLWWDKAHTSVNAVANALYITAAAKLANRRPSTPSSGYYYNEAVKATTWFINSGMINSQNQINDGLDLANNCVNNNGPVFTYNQGVILSGLVELTWASGDNSYTELANTLATATISRMTDANGILHESCESTGGCDADLQQFKGIFGRNIQFLYNRANVLPADTKTLYQSFLQKNANAIWADDQVDNQLGLDWSGPSSMVTIQTQSSALDAIVGAAAVS</sequence>